<dbReference type="EMBL" id="MF448340">
    <property type="protein sequence ID" value="ASU00345.1"/>
    <property type="molecule type" value="Genomic_DNA"/>
</dbReference>
<keyword evidence="2" id="KW-1185">Reference proteome</keyword>
<dbReference type="KEGG" id="vg:55604574"/>
<accession>A0A223LE78</accession>
<dbReference type="GeneID" id="55604574"/>
<protein>
    <submittedName>
        <fullName evidence="1">Uncharacterized protein</fullName>
    </submittedName>
</protein>
<name>A0A223LE78_9CAUD</name>
<reference evidence="1 2" key="1">
    <citation type="submission" date="2017-07" db="EMBL/GenBank/DDBJ databases">
        <title>In vitro design and evaluation of phage cocktails against multidrug-resistant Aeromonas salmonicida.</title>
        <authorList>
            <person name="Chen L."/>
            <person name="Yuan S."/>
            <person name="Ma Y."/>
        </authorList>
    </citation>
    <scope>NUCLEOTIDE SEQUENCE [LARGE SCALE GENOMIC DNA]</scope>
</reference>
<evidence type="ECO:0000313" key="2">
    <source>
        <dbReference type="Proteomes" id="UP000226092"/>
    </source>
</evidence>
<organism evidence="1 2">
    <name type="scientific">Aeromonas phage AS-zj</name>
    <dbReference type="NCBI Taxonomy" id="2024208"/>
    <lineage>
        <taxon>Viruses</taxon>
        <taxon>Duplodnaviria</taxon>
        <taxon>Heunggongvirae</taxon>
        <taxon>Uroviricota</taxon>
        <taxon>Caudoviricetes</taxon>
        <taxon>Pantevenvirales</taxon>
        <taxon>Straboviridae</taxon>
        <taxon>Emmerichvirinae</taxon>
        <taxon>Ceceduovirus</taxon>
        <taxon>Ceceduovirus aszj</taxon>
    </lineage>
</organism>
<evidence type="ECO:0000313" key="1">
    <source>
        <dbReference type="EMBL" id="ASU00345.1"/>
    </source>
</evidence>
<dbReference type="Proteomes" id="UP000226092">
    <property type="component" value="Segment"/>
</dbReference>
<sequence length="59" mass="6915">MMSKDEAMEKAFYELLEMDDEYFELRLKETIAQGGVFQKMAEDGFVPSLVSEKDYPHVF</sequence>
<dbReference type="RefSeq" id="YP_009834507.1">
    <property type="nucleotide sequence ID" value="NC_048673.1"/>
</dbReference>
<proteinExistence type="predicted"/>